<dbReference type="EMBL" id="LN609530">
    <property type="protein sequence ID" value="CEF70724.1"/>
    <property type="molecule type" value="Genomic_DNA"/>
</dbReference>
<sequence length="424" mass="46081">MKTHQFVAIIVTIVLLILLATLLAFVNVYQCIKIFWKELDHEMNELRSMHDGTWIDIQTLVTKRKKRQIYESNARFENDNNGYPTSLNNIINYPQNIQGNAYEVKNENPQCYCETNQNNNKCPPGPPGMKGPSGSKGFDGPNGIPGKDGHSFDNLPISQNSYSQNSYSQDSYSQNSYSQDSYSQDNCVMCPAGPPGVPGPRGRLGRIGNPGPPGEPGYPGMDGEIGTVGERGLPGPQGPWGIPGIQGVPGKNGRKCYSPKGPKGPRGPPGNFGPPGPPGPTGPPGAPGIKGRPGEPGYQGAKGQEGDYGIPGPMGNPGKDVLYCKCPPLGYSESKPISKYATEPEVSLLKEEISYQEKQQPSQQVPNVENYNDKVHDGPQKNFLSPSGDEKYYNTQQYDSVLSDPEIKFTKEKVTEYNSPDPFI</sequence>
<keyword evidence="1" id="KW-0677">Repeat</keyword>
<dbReference type="OMA" id="KYATEPE"/>
<proteinExistence type="predicted"/>
<evidence type="ECO:0000256" key="2">
    <source>
        <dbReference type="SAM" id="MobiDB-lite"/>
    </source>
</evidence>
<dbReference type="Proteomes" id="UP000035682">
    <property type="component" value="Unplaced"/>
</dbReference>
<feature type="region of interest" description="Disordered" evidence="2">
    <location>
        <begin position="241"/>
        <end position="313"/>
    </location>
</feature>
<dbReference type="CTD" id="36383102"/>
<keyword evidence="4" id="KW-0176">Collagen</keyword>
<dbReference type="AlphaFoldDB" id="A0A090LT17"/>
<dbReference type="GeneID" id="36383102"/>
<dbReference type="STRING" id="34506.A0A090LT17"/>
<keyword evidence="3" id="KW-1133">Transmembrane helix</keyword>
<dbReference type="WormBase" id="SRAE_X000005500">
    <property type="protein sequence ID" value="SRP02818"/>
    <property type="gene ID" value="WBGene00265609"/>
</dbReference>
<dbReference type="GO" id="GO:0005581">
    <property type="term" value="C:collagen trimer"/>
    <property type="evidence" value="ECO:0007669"/>
    <property type="project" value="UniProtKB-KW"/>
</dbReference>
<feature type="compositionally biased region" description="Polar residues" evidence="2">
    <location>
        <begin position="356"/>
        <end position="370"/>
    </location>
</feature>
<dbReference type="Pfam" id="PF01391">
    <property type="entry name" value="Collagen"/>
    <property type="match status" value="1"/>
</dbReference>
<feature type="transmembrane region" description="Helical" evidence="3">
    <location>
        <begin position="6"/>
        <end position="29"/>
    </location>
</feature>
<dbReference type="InterPro" id="IPR008160">
    <property type="entry name" value="Collagen"/>
</dbReference>
<evidence type="ECO:0000256" key="3">
    <source>
        <dbReference type="SAM" id="Phobius"/>
    </source>
</evidence>
<keyword evidence="3" id="KW-0472">Membrane</keyword>
<keyword evidence="3" id="KW-0812">Transmembrane</keyword>
<dbReference type="WBParaSite" id="SRAE_X000005500.1">
    <property type="protein sequence ID" value="SRAE_X000005500.1"/>
    <property type="gene ID" value="WBGene00265609"/>
</dbReference>
<evidence type="ECO:0000313" key="4">
    <source>
        <dbReference type="EMBL" id="CEF70724.1"/>
    </source>
</evidence>
<keyword evidence="5" id="KW-1185">Reference proteome</keyword>
<reference evidence="4 5" key="1">
    <citation type="submission" date="2014-09" db="EMBL/GenBank/DDBJ databases">
        <authorList>
            <person name="Martin A.A."/>
        </authorList>
    </citation>
    <scope>NUCLEOTIDE SEQUENCE</scope>
    <source>
        <strain evidence="5">ED321</strain>
        <strain evidence="4">ED321 Heterogonic</strain>
    </source>
</reference>
<evidence type="ECO:0000256" key="1">
    <source>
        <dbReference type="ARBA" id="ARBA00022737"/>
    </source>
</evidence>
<feature type="compositionally biased region" description="Low complexity" evidence="2">
    <location>
        <begin position="158"/>
        <end position="186"/>
    </location>
</feature>
<dbReference type="PANTHER" id="PTHR24637:SF421">
    <property type="entry name" value="CUTICLE COLLAGEN DPY-2"/>
    <property type="match status" value="1"/>
</dbReference>
<feature type="region of interest" description="Disordered" evidence="2">
    <location>
        <begin position="354"/>
        <end position="389"/>
    </location>
</feature>
<dbReference type="RefSeq" id="XP_024509920.1">
    <property type="nucleotide sequence ID" value="XM_024644352.1"/>
</dbReference>
<organism evidence="4">
    <name type="scientific">Strongyloides ratti</name>
    <name type="common">Parasitic roundworm</name>
    <dbReference type="NCBI Taxonomy" id="34506"/>
    <lineage>
        <taxon>Eukaryota</taxon>
        <taxon>Metazoa</taxon>
        <taxon>Ecdysozoa</taxon>
        <taxon>Nematoda</taxon>
        <taxon>Chromadorea</taxon>
        <taxon>Rhabditida</taxon>
        <taxon>Tylenchina</taxon>
        <taxon>Panagrolaimomorpha</taxon>
        <taxon>Strongyloidoidea</taxon>
        <taxon>Strongyloididae</taxon>
        <taxon>Strongyloides</taxon>
    </lineage>
</organism>
<evidence type="ECO:0000313" key="5">
    <source>
        <dbReference type="Proteomes" id="UP000035682"/>
    </source>
</evidence>
<dbReference type="eggNOG" id="KOG3544">
    <property type="taxonomic scope" value="Eukaryota"/>
</dbReference>
<dbReference type="OrthoDB" id="10679839at2759"/>
<accession>A0A090LT17</accession>
<name>A0A090LT17_STRRB</name>
<evidence type="ECO:0000313" key="7">
    <source>
        <dbReference type="WormBase" id="SRAE_X000005500"/>
    </source>
</evidence>
<dbReference type="PANTHER" id="PTHR24637">
    <property type="entry name" value="COLLAGEN"/>
    <property type="match status" value="1"/>
</dbReference>
<evidence type="ECO:0000313" key="6">
    <source>
        <dbReference type="WBParaSite" id="SRAE_X000005500.1"/>
    </source>
</evidence>
<feature type="region of interest" description="Disordered" evidence="2">
    <location>
        <begin position="118"/>
        <end position="227"/>
    </location>
</feature>
<protein>
    <submittedName>
        <fullName evidence="4 6">Collagen triple helix repeat-containing protein</fullName>
    </submittedName>
</protein>
<dbReference type="Gene3D" id="1.20.5.320">
    <property type="entry name" value="6-Phosphogluconate Dehydrogenase, domain 3"/>
    <property type="match status" value="1"/>
</dbReference>
<reference evidence="6" key="2">
    <citation type="submission" date="2020-12" db="UniProtKB">
        <authorList>
            <consortium name="WormBaseParasite"/>
        </authorList>
    </citation>
    <scope>IDENTIFICATION</scope>
</reference>
<gene>
    <name evidence="4 6 7" type="ORF">SRAE_X000005500</name>
</gene>
<feature type="compositionally biased region" description="Pro residues" evidence="2">
    <location>
        <begin position="265"/>
        <end position="286"/>
    </location>
</feature>